<organism evidence="1 2">
    <name type="scientific">Emticicia aquatica</name>
    <dbReference type="NCBI Taxonomy" id="1681835"/>
    <lineage>
        <taxon>Bacteria</taxon>
        <taxon>Pseudomonadati</taxon>
        <taxon>Bacteroidota</taxon>
        <taxon>Cytophagia</taxon>
        <taxon>Cytophagales</taxon>
        <taxon>Leadbetterellaceae</taxon>
        <taxon>Emticicia</taxon>
    </lineage>
</organism>
<gene>
    <name evidence="1" type="ORF">EMA8858_00030</name>
</gene>
<dbReference type="Pfam" id="PF14054">
    <property type="entry name" value="DUF4249"/>
    <property type="match status" value="1"/>
</dbReference>
<reference evidence="1" key="1">
    <citation type="submission" date="2021-12" db="EMBL/GenBank/DDBJ databases">
        <authorList>
            <person name="Rodrigo-Torres L."/>
            <person name="Arahal R. D."/>
            <person name="Lucena T."/>
        </authorList>
    </citation>
    <scope>NUCLEOTIDE SEQUENCE</scope>
    <source>
        <strain evidence="1">CECT 8858</strain>
    </source>
</reference>
<accession>A0ABM9AJQ0</accession>
<evidence type="ECO:0000313" key="1">
    <source>
        <dbReference type="EMBL" id="CAH0993925.1"/>
    </source>
</evidence>
<dbReference type="Proteomes" id="UP000837932">
    <property type="component" value="Unassembled WGS sequence"/>
</dbReference>
<dbReference type="EMBL" id="CAKLPY010000001">
    <property type="protein sequence ID" value="CAH0993925.1"/>
    <property type="molecule type" value="Genomic_DNA"/>
</dbReference>
<dbReference type="PROSITE" id="PS51257">
    <property type="entry name" value="PROKAR_LIPOPROTEIN"/>
    <property type="match status" value="1"/>
</dbReference>
<comment type="caution">
    <text evidence="1">The sequence shown here is derived from an EMBL/GenBank/DDBJ whole genome shotgun (WGS) entry which is preliminary data.</text>
</comment>
<name>A0ABM9AJQ0_9BACT</name>
<evidence type="ECO:0008006" key="3">
    <source>
        <dbReference type="Google" id="ProtNLM"/>
    </source>
</evidence>
<proteinExistence type="predicted"/>
<dbReference type="RefSeq" id="WP_238803689.1">
    <property type="nucleotide sequence ID" value="NZ_CAKLPY010000001.1"/>
</dbReference>
<evidence type="ECO:0000313" key="2">
    <source>
        <dbReference type="Proteomes" id="UP000837932"/>
    </source>
</evidence>
<sequence>MNKIYFYLIFLWIITGCKEKYDSPVITPETGYLVVEGAINSGQGITDITLSRTTKLDSRKTVFELGASVRVEADDNTFNVLTEKTAGHYIANNLNLNTQKKYRLNIKTKAGKEYLSDFLTIKNNPPIDSIYWQRETNGVQLYVNTHDSEGNTRYYLWEFTETWEHPADFKSYLKYEVITGGQRGNTYKVVYRDPNNNNYFDSSMYFCWQSQVSTQILIGTSVKLSKDEINLPLTFIPSTSAKLNALYSIQVKQKSLTKEAFEFLEIMKKNSEMTGTIFDAQPAVLYGNIHGVTDPNEPVIGYLSICPIQEKRIFIDHKQVPNWDYNSNCKETMFSNNSNTIRDKSLGFMPTNVVPLLAPFPTIVSFFAAPPECVDCRLSGTNVKPSFWPN</sequence>
<keyword evidence="2" id="KW-1185">Reference proteome</keyword>
<protein>
    <recommendedName>
        <fullName evidence="3">DUF4249 domain-containing protein</fullName>
    </recommendedName>
</protein>
<dbReference type="InterPro" id="IPR025345">
    <property type="entry name" value="DUF4249"/>
</dbReference>